<accession>A0A1A8XCH0</accession>
<protein>
    <submittedName>
        <fullName evidence="2">Uncharacterized protein</fullName>
    </submittedName>
</protein>
<feature type="compositionally biased region" description="Basic and acidic residues" evidence="1">
    <location>
        <begin position="82"/>
        <end position="99"/>
    </location>
</feature>
<proteinExistence type="predicted"/>
<dbReference type="AlphaFoldDB" id="A0A1A8XCH0"/>
<feature type="compositionally biased region" description="Basic residues" evidence="1">
    <location>
        <begin position="17"/>
        <end position="26"/>
    </location>
</feature>
<dbReference type="EMBL" id="FLQV01003872">
    <property type="protein sequence ID" value="SBT02916.1"/>
    <property type="molecule type" value="Genomic_DNA"/>
</dbReference>
<organism evidence="2 3">
    <name type="scientific">Plasmodium ovale curtisi</name>
    <dbReference type="NCBI Taxonomy" id="864141"/>
    <lineage>
        <taxon>Eukaryota</taxon>
        <taxon>Sar</taxon>
        <taxon>Alveolata</taxon>
        <taxon>Apicomplexa</taxon>
        <taxon>Aconoidasida</taxon>
        <taxon>Haemosporida</taxon>
        <taxon>Plasmodiidae</taxon>
        <taxon>Plasmodium</taxon>
        <taxon>Plasmodium (Plasmodium)</taxon>
    </lineage>
</organism>
<feature type="non-terminal residue" evidence="2">
    <location>
        <position position="1"/>
    </location>
</feature>
<feature type="region of interest" description="Disordered" evidence="1">
    <location>
        <begin position="1"/>
        <end position="104"/>
    </location>
</feature>
<gene>
    <name evidence="2" type="ORF">POVCU1_082130</name>
</gene>
<evidence type="ECO:0000313" key="2">
    <source>
        <dbReference type="EMBL" id="SBT02916.1"/>
    </source>
</evidence>
<sequence length="117" mass="13807">ILKRRSLNGKGSTQRNVLKRSKRQKHAQANTKLYKNKRKYEQSELSEHRQAYESTDKQTRAQTNRREHRQINDNTSKQMGKQTDRQTNKQEANKEEGKQMGKTNAAKSFQTCLVYHD</sequence>
<evidence type="ECO:0000256" key="1">
    <source>
        <dbReference type="SAM" id="MobiDB-lite"/>
    </source>
</evidence>
<reference evidence="3" key="1">
    <citation type="submission" date="2016-05" db="EMBL/GenBank/DDBJ databases">
        <authorList>
            <person name="Naeem Raeece"/>
        </authorList>
    </citation>
    <scope>NUCLEOTIDE SEQUENCE [LARGE SCALE GENOMIC DNA]</scope>
</reference>
<name>A0A1A8XCH0_PLAOA</name>
<dbReference type="Proteomes" id="UP000078546">
    <property type="component" value="Unassembled WGS sequence"/>
</dbReference>
<feature type="compositionally biased region" description="Polar residues" evidence="1">
    <location>
        <begin position="72"/>
        <end position="81"/>
    </location>
</feature>
<feature type="compositionally biased region" description="Basic and acidic residues" evidence="1">
    <location>
        <begin position="39"/>
        <end position="59"/>
    </location>
</feature>
<evidence type="ECO:0000313" key="3">
    <source>
        <dbReference type="Proteomes" id="UP000078546"/>
    </source>
</evidence>